<dbReference type="Proteomes" id="UP000000270">
    <property type="component" value="Chromosome"/>
</dbReference>
<dbReference type="InterPro" id="IPR001845">
    <property type="entry name" value="HTH_ArsR_DNA-bd_dom"/>
</dbReference>
<dbReference type="InterPro" id="IPR036388">
    <property type="entry name" value="WH-like_DNA-bd_sf"/>
</dbReference>
<reference evidence="7" key="2">
    <citation type="submission" date="2007-04" db="EMBL/GenBank/DDBJ databases">
        <title>Complete genome sequence of the nitrogen-fixing bacterium Azorhizobium caulinodans ORS571.</title>
        <authorList>
            <person name="Lee K.B."/>
            <person name="Backer P.D."/>
            <person name="Aono T."/>
            <person name="Liu C.T."/>
            <person name="Suzuki S."/>
            <person name="Suzuki T."/>
            <person name="Kaneko T."/>
            <person name="Yamada M."/>
            <person name="Tabata S."/>
            <person name="Kupfer D.M."/>
            <person name="Najar F.Z."/>
            <person name="Wiley G.B."/>
            <person name="Roe B."/>
            <person name="Binnewies T."/>
            <person name="Ussery D."/>
            <person name="Vereecke D."/>
            <person name="Gevers D."/>
            <person name="Holsters M."/>
            <person name="Oyaizu H."/>
        </authorList>
    </citation>
    <scope>NUCLEOTIDE SEQUENCE [LARGE SCALE GENOMIC DNA]</scope>
    <source>
        <strain evidence="7">ATCC 43989 / DSM 5975 / JCM 20966 / LMG 6465 / NBRC 14845 / NCIMB 13405 / ORS 571</strain>
    </source>
</reference>
<keyword evidence="7" id="KW-1185">Reference proteome</keyword>
<dbReference type="InterPro" id="IPR011991">
    <property type="entry name" value="ArsR-like_HTH"/>
</dbReference>
<dbReference type="KEGG" id="azc:AZC_1506"/>
<evidence type="ECO:0000259" key="5">
    <source>
        <dbReference type="PROSITE" id="PS50987"/>
    </source>
</evidence>
<proteinExistence type="predicted"/>
<dbReference type="PANTHER" id="PTHR33154">
    <property type="entry name" value="TRANSCRIPTIONAL REGULATOR, ARSR FAMILY"/>
    <property type="match status" value="1"/>
</dbReference>
<dbReference type="SUPFAM" id="SSF46785">
    <property type="entry name" value="Winged helix' DNA-binding domain"/>
    <property type="match status" value="1"/>
</dbReference>
<dbReference type="PRINTS" id="PR00778">
    <property type="entry name" value="HTHARSR"/>
</dbReference>
<dbReference type="AlphaFoldDB" id="A8HXI7"/>
<evidence type="ECO:0000313" key="6">
    <source>
        <dbReference type="EMBL" id="BAF87504.1"/>
    </source>
</evidence>
<accession>A8HXI7</accession>
<dbReference type="SMART" id="SM00418">
    <property type="entry name" value="HTH_ARSR"/>
    <property type="match status" value="1"/>
</dbReference>
<dbReference type="Pfam" id="PF12840">
    <property type="entry name" value="HTH_20"/>
    <property type="match status" value="1"/>
</dbReference>
<evidence type="ECO:0000256" key="1">
    <source>
        <dbReference type="ARBA" id="ARBA00023015"/>
    </source>
</evidence>
<reference evidence="6 7" key="3">
    <citation type="journal article" date="2008" name="BMC Genomics">
        <title>The genome of the versatile nitrogen fixer Azorhizobium caulinodans ORS571.</title>
        <authorList>
            <person name="Lee KB."/>
            <person name="Backer P.D."/>
            <person name="Aono T."/>
            <person name="Liu CT."/>
            <person name="Suzuki S."/>
            <person name="Suzuki T."/>
            <person name="Kaneko T."/>
            <person name="Yamada M."/>
            <person name="Tabata S."/>
            <person name="Kupfer D.M."/>
            <person name="Najar F.Z."/>
            <person name="Wiley G.B."/>
            <person name="Roe B."/>
            <person name="Binnewies T.T."/>
            <person name="Ussery D.W."/>
            <person name="D'Haeze W."/>
            <person name="Herder J.D."/>
            <person name="Gevers D."/>
            <person name="Vereecke D."/>
            <person name="Holsters M."/>
            <person name="Oyaizu H."/>
        </authorList>
    </citation>
    <scope>NUCLEOTIDE SEQUENCE [LARGE SCALE GENOMIC DNA]</scope>
    <source>
        <strain evidence="7">ATCC 43989 / DSM 5975 / JCM 20966 / LMG 6465 / NBRC 14845 / NCIMB 13405 / ORS 571</strain>
    </source>
</reference>
<reference evidence="6 7" key="1">
    <citation type="journal article" date="2007" name="Appl. Environ. Microbiol.">
        <title>Rhizobial factors required for stem nodule maturation and maintenance in Sesbania rostrata-Azorhizobium caulinodans ORS571 symbiosis.</title>
        <authorList>
            <person name="Suzuki S."/>
            <person name="Aono T."/>
            <person name="Lee KB."/>
            <person name="Suzuki T."/>
            <person name="Liu CT."/>
            <person name="Miwa H."/>
            <person name="Wakao S."/>
            <person name="Iki T."/>
            <person name="Oyaizu H."/>
        </authorList>
    </citation>
    <scope>NUCLEOTIDE SEQUENCE [LARGE SCALE GENOMIC DNA]</scope>
    <source>
        <strain evidence="7">ATCC 43989 / DSM 5975 / JCM 20966 / LMG 6465 / NBRC 14845 / NCIMB 13405 / ORS 571</strain>
    </source>
</reference>
<dbReference type="EMBL" id="AP009384">
    <property type="protein sequence ID" value="BAF87504.1"/>
    <property type="molecule type" value="Genomic_DNA"/>
</dbReference>
<dbReference type="eggNOG" id="COG0640">
    <property type="taxonomic scope" value="Bacteria"/>
</dbReference>
<keyword evidence="1" id="KW-0805">Transcription regulation</keyword>
<dbReference type="InterPro" id="IPR051081">
    <property type="entry name" value="HTH_MetalResp_TranReg"/>
</dbReference>
<gene>
    <name evidence="6" type="primary">arsR</name>
    <name evidence="6" type="ordered locus">AZC_1506</name>
</gene>
<reference evidence="6 7" key="5">
    <citation type="journal article" date="2010" name="Appl. Environ. Microbiol.">
        <title>phrR-like gene praR of Azorhizobium caulinodans ORS571 is essential for symbiosis with Sesbania rostrata and is involved in expression of reb genes.</title>
        <authorList>
            <person name="Akiba N."/>
            <person name="Aono T."/>
            <person name="Toyazaki H."/>
            <person name="Sato S."/>
            <person name="Oyaizu H."/>
        </authorList>
    </citation>
    <scope>NUCLEOTIDE SEQUENCE [LARGE SCALE GENOMIC DNA]</scope>
    <source>
        <strain evidence="7">ATCC 43989 / DSM 5975 / JCM 20966 / LMG 6465 / NBRC 14845 / NCIMB 13405 / ORS 571</strain>
    </source>
</reference>
<evidence type="ECO:0000256" key="4">
    <source>
        <dbReference type="SAM" id="MobiDB-lite"/>
    </source>
</evidence>
<keyword evidence="3" id="KW-0804">Transcription</keyword>
<organism evidence="6 7">
    <name type="scientific">Azorhizobium caulinodans (strain ATCC 43989 / DSM 5975 / JCM 20966 / LMG 6465 / NBRC 14845 / NCIMB 13405 / ORS 571)</name>
    <dbReference type="NCBI Taxonomy" id="438753"/>
    <lineage>
        <taxon>Bacteria</taxon>
        <taxon>Pseudomonadati</taxon>
        <taxon>Pseudomonadota</taxon>
        <taxon>Alphaproteobacteria</taxon>
        <taxon>Hyphomicrobiales</taxon>
        <taxon>Xanthobacteraceae</taxon>
        <taxon>Azorhizobium</taxon>
    </lineage>
</organism>
<feature type="region of interest" description="Disordered" evidence="4">
    <location>
        <begin position="108"/>
        <end position="138"/>
    </location>
</feature>
<protein>
    <submittedName>
        <fullName evidence="6">Regulatory protein</fullName>
    </submittedName>
</protein>
<reference evidence="6 7" key="4">
    <citation type="journal article" date="2009" name="Appl. Environ. Microbiol.">
        <title>Comparative genome-wide transcriptional profiling of Azorhizobium caulinodans ORS571 grown under free-living and symbiotic conditions.</title>
        <authorList>
            <person name="Tsukada S."/>
            <person name="Aono T."/>
            <person name="Akiba N."/>
            <person name="Lee KB."/>
            <person name="Liu CT."/>
            <person name="Toyazaki H."/>
            <person name="Oyaizu H."/>
        </authorList>
    </citation>
    <scope>NUCLEOTIDE SEQUENCE [LARGE SCALE GENOMIC DNA]</scope>
    <source>
        <strain evidence="7">ATCC 43989 / DSM 5975 / JCM 20966 / LMG 6465 / NBRC 14845 / NCIMB 13405 / ORS 571</strain>
    </source>
</reference>
<dbReference type="PROSITE" id="PS50987">
    <property type="entry name" value="HTH_ARSR_2"/>
    <property type="match status" value="1"/>
</dbReference>
<feature type="compositionally biased region" description="Low complexity" evidence="4">
    <location>
        <begin position="109"/>
        <end position="128"/>
    </location>
</feature>
<evidence type="ECO:0000313" key="7">
    <source>
        <dbReference type="Proteomes" id="UP000000270"/>
    </source>
</evidence>
<name>A8HXI7_AZOC5</name>
<dbReference type="CDD" id="cd00090">
    <property type="entry name" value="HTH_ARSR"/>
    <property type="match status" value="1"/>
</dbReference>
<dbReference type="NCBIfam" id="NF033788">
    <property type="entry name" value="HTH_metalloreg"/>
    <property type="match status" value="1"/>
</dbReference>
<reference evidence="6 7" key="6">
    <citation type="journal article" date="2011" name="Appl. Environ. Microbiol.">
        <title>Involvement of the azorhizobial chromosome partition gene (parA) in the onset of bacteroid differentiation during Sesbania rostrata stem nodule development.</title>
        <authorList>
            <person name="Liu CT."/>
            <person name="Lee KB."/>
            <person name="Wang YS."/>
            <person name="Peng MH."/>
            <person name="Lee KT."/>
            <person name="Suzuki S."/>
            <person name="Suzuki T."/>
            <person name="Oyaizu H."/>
        </authorList>
    </citation>
    <scope>NUCLEOTIDE SEQUENCE [LARGE SCALE GENOMIC DNA]</scope>
    <source>
        <strain evidence="7">ATCC 43989 / DSM 5975 / JCM 20966 / LMG 6465 / NBRC 14845 / NCIMB 13405 / ORS 571</strain>
    </source>
</reference>
<dbReference type="STRING" id="438753.AZC_1506"/>
<dbReference type="GO" id="GO:0003700">
    <property type="term" value="F:DNA-binding transcription factor activity"/>
    <property type="evidence" value="ECO:0007669"/>
    <property type="project" value="InterPro"/>
</dbReference>
<evidence type="ECO:0000256" key="3">
    <source>
        <dbReference type="ARBA" id="ARBA00023163"/>
    </source>
</evidence>
<dbReference type="Gene3D" id="1.10.10.10">
    <property type="entry name" value="Winged helix-like DNA-binding domain superfamily/Winged helix DNA-binding domain"/>
    <property type="match status" value="1"/>
</dbReference>
<dbReference type="HOGENOM" id="CLU_097806_3_2_5"/>
<feature type="domain" description="HTH arsR-type" evidence="5">
    <location>
        <begin position="10"/>
        <end position="105"/>
    </location>
</feature>
<sequence length="138" mass="14316">MMMPPADDATMSAADDTLATMLRALGHPARVAVLRTLARQEGCMCGEIVRGLPLAQSTVSQHIKILVEAGLVRAAPNGTRICYCLDKAKIAALRDDVLALFAALERPSPAETGEGAPPAAAPETAPAGDMTVKVGTHD</sequence>
<dbReference type="InterPro" id="IPR036390">
    <property type="entry name" value="WH_DNA-bd_sf"/>
</dbReference>
<dbReference type="GO" id="GO:0003677">
    <property type="term" value="F:DNA binding"/>
    <property type="evidence" value="ECO:0007669"/>
    <property type="project" value="UniProtKB-KW"/>
</dbReference>
<dbReference type="PANTHER" id="PTHR33154:SF15">
    <property type="entry name" value="REGULATORY PROTEIN ARSR"/>
    <property type="match status" value="1"/>
</dbReference>
<evidence type="ECO:0000256" key="2">
    <source>
        <dbReference type="ARBA" id="ARBA00023125"/>
    </source>
</evidence>
<keyword evidence="2" id="KW-0238">DNA-binding</keyword>